<dbReference type="NCBIfam" id="TIGR01665">
    <property type="entry name" value="put_anti_recept"/>
    <property type="match status" value="1"/>
</dbReference>
<dbReference type="EMBL" id="SMDG01000001">
    <property type="protein sequence ID" value="TCW59754.1"/>
    <property type="molecule type" value="Genomic_DNA"/>
</dbReference>
<name>A0A4R4BLB2_BACTU</name>
<dbReference type="RefSeq" id="WP_131931366.1">
    <property type="nucleotide sequence ID" value="NZ_SMDF01000001.1"/>
</dbReference>
<dbReference type="AlphaFoldDB" id="A0A4R4BLB2"/>
<reference evidence="3 4" key="1">
    <citation type="submission" date="2019-03" db="EMBL/GenBank/DDBJ databases">
        <title>Above-ground endophytic microbial communities from plants in different locations in the United States.</title>
        <authorList>
            <person name="Frank C."/>
        </authorList>
    </citation>
    <scope>NUCLEOTIDE SEQUENCE [LARGE SCALE GENOMIC DNA]</scope>
    <source>
        <strain evidence="3 4">LP_2_YM</strain>
    </source>
</reference>
<sequence length="508" mass="56955">MYKVTMINDGIETMIHSSHADGLKLASGVIKKEINLIDSFNFSFFMNNPGFHKIKPLKTLINVLNTKTGKYEFEGRVLGPSKNMDNTGLHSDSYECEGELGYLHDSVQRHMEFRGTPFELLTKIINYHNLQVESYKQFRIGNITATNSTNNLYLYLSAEKDTFDTIKEKLIDKLNGELQIRKVNGVRFLDLVNRIGEDKSTDIRIAKNLISMSCDIDPTQIVTRLTPLGARVESKEEGATDASEARLTIEAVNNGVPYLDDKALIHDFGIQGKSITWDDVTIVSNLLSKGREWFLNQKVTHVQYKISALDLFLLGLDMDSFEIGNSHQVKNPIMGIDERLRIIGKSLDINSPQNASLTIGDKFKTLNQYQSDLQKSTQNIEGLQNTVFKQTTKISSLSTSLDEAKQELQTLKESVGNVDLQLIIKSVFDLENTLKQIEGEIQNLPTAESVLQIQKDIEKNAQNITVVSEKVDMVEKNIETISKSIEKVQSDLQSVDKRVTALEGTGGA</sequence>
<proteinExistence type="predicted"/>
<evidence type="ECO:0000259" key="2">
    <source>
        <dbReference type="Pfam" id="PF06605"/>
    </source>
</evidence>
<feature type="coiled-coil region" evidence="1">
    <location>
        <begin position="366"/>
        <end position="421"/>
    </location>
</feature>
<organism evidence="3 4">
    <name type="scientific">Bacillus thuringiensis</name>
    <dbReference type="NCBI Taxonomy" id="1428"/>
    <lineage>
        <taxon>Bacteria</taxon>
        <taxon>Bacillati</taxon>
        <taxon>Bacillota</taxon>
        <taxon>Bacilli</taxon>
        <taxon>Bacillales</taxon>
        <taxon>Bacillaceae</taxon>
        <taxon>Bacillus</taxon>
        <taxon>Bacillus cereus group</taxon>
    </lineage>
</organism>
<gene>
    <name evidence="3" type="ORF">EC910_101384</name>
</gene>
<comment type="caution">
    <text evidence="3">The sequence shown here is derived from an EMBL/GenBank/DDBJ whole genome shotgun (WGS) entry which is preliminary data.</text>
</comment>
<evidence type="ECO:0000313" key="4">
    <source>
        <dbReference type="Proteomes" id="UP000295285"/>
    </source>
</evidence>
<dbReference type="Proteomes" id="UP000295285">
    <property type="component" value="Unassembled WGS sequence"/>
</dbReference>
<dbReference type="Gene3D" id="1.10.287.1490">
    <property type="match status" value="1"/>
</dbReference>
<protein>
    <submittedName>
        <fullName evidence="3">Phage minor structural protein</fullName>
    </submittedName>
</protein>
<evidence type="ECO:0000256" key="1">
    <source>
        <dbReference type="SAM" id="Coils"/>
    </source>
</evidence>
<keyword evidence="1" id="KW-0175">Coiled coil</keyword>
<feature type="domain" description="Tail spike" evidence="2">
    <location>
        <begin position="168"/>
        <end position="372"/>
    </location>
</feature>
<dbReference type="InterPro" id="IPR010572">
    <property type="entry name" value="Tail_dom"/>
</dbReference>
<evidence type="ECO:0000313" key="3">
    <source>
        <dbReference type="EMBL" id="TCW59754.1"/>
    </source>
</evidence>
<accession>A0A4R4BLB2</accession>
<dbReference type="Pfam" id="PF06605">
    <property type="entry name" value="Prophage_tail"/>
    <property type="match status" value="1"/>
</dbReference>
<dbReference type="InterPro" id="IPR007119">
    <property type="entry name" value="Phage_tail_spike_N"/>
</dbReference>